<feature type="region of interest" description="Disordered" evidence="1">
    <location>
        <begin position="1"/>
        <end position="90"/>
    </location>
</feature>
<feature type="compositionally biased region" description="Polar residues" evidence="1">
    <location>
        <begin position="39"/>
        <end position="57"/>
    </location>
</feature>
<keyword evidence="3" id="KW-1185">Reference proteome</keyword>
<evidence type="ECO:0000256" key="1">
    <source>
        <dbReference type="SAM" id="MobiDB-lite"/>
    </source>
</evidence>
<dbReference type="InterPro" id="IPR009003">
    <property type="entry name" value="Peptidase_S1_PA"/>
</dbReference>
<feature type="compositionally biased region" description="Low complexity" evidence="1">
    <location>
        <begin position="14"/>
        <end position="26"/>
    </location>
</feature>
<feature type="compositionally biased region" description="Basic and acidic residues" evidence="1">
    <location>
        <begin position="67"/>
        <end position="83"/>
    </location>
</feature>
<dbReference type="AlphaFoldDB" id="A0A8S4A3C0"/>
<reference evidence="2" key="1">
    <citation type="submission" date="2021-04" db="EMBL/GenBank/DDBJ databases">
        <authorList>
            <consortium name="Molecular Ecology Group"/>
        </authorList>
    </citation>
    <scope>NUCLEOTIDE SEQUENCE</scope>
</reference>
<organism evidence="2 3">
    <name type="scientific">Candidula unifasciata</name>
    <dbReference type="NCBI Taxonomy" id="100452"/>
    <lineage>
        <taxon>Eukaryota</taxon>
        <taxon>Metazoa</taxon>
        <taxon>Spiralia</taxon>
        <taxon>Lophotrochozoa</taxon>
        <taxon>Mollusca</taxon>
        <taxon>Gastropoda</taxon>
        <taxon>Heterobranchia</taxon>
        <taxon>Euthyneura</taxon>
        <taxon>Panpulmonata</taxon>
        <taxon>Eupulmonata</taxon>
        <taxon>Stylommatophora</taxon>
        <taxon>Helicina</taxon>
        <taxon>Helicoidea</taxon>
        <taxon>Geomitridae</taxon>
        <taxon>Candidula</taxon>
    </lineage>
</organism>
<sequence>MSFFKKDRTRKSSRGSSSSHSSNDSDIQNDGSEGRGNGSWLQATSSLRPTNGTSKISSGRLLGGSTHRSDDDSTETRQNEDNAARAASSKLHSIECQKHPGHKEFIPVGKLQPHHLPPPYRTENWVRFLRLKGEETVHISVSYTSNNRPEELGFQDLRGTTKVRIGSGTAFIMNMENTEDCYCGEIEGAHKVSGSFKVMTVAHVVFDDAEAQSTFIKFFLDDDSDSTAVVTARGERVSHIDIQRNRSVIECRTHDLTLFQRLSNSRNERMRLIQNSLSTEVNHEPMVVLISHPHGMSKCVSIGRLLAIQEEGDVKTTQEGVELIGCFLAYDTPTCPGAGGGSINLIGKGEVCYAFAPHCASHSDGKNTSGLGWTKYVKSLELRR</sequence>
<name>A0A8S4A3C0_9EUPU</name>
<accession>A0A8S4A3C0</accession>
<protein>
    <submittedName>
        <fullName evidence="2">Uncharacterized protein</fullName>
    </submittedName>
</protein>
<gene>
    <name evidence="2" type="ORF">CUNI_LOCUS20408</name>
</gene>
<dbReference type="EMBL" id="CAJHNH020007667">
    <property type="protein sequence ID" value="CAG5134850.1"/>
    <property type="molecule type" value="Genomic_DNA"/>
</dbReference>
<dbReference type="SUPFAM" id="SSF50494">
    <property type="entry name" value="Trypsin-like serine proteases"/>
    <property type="match status" value="1"/>
</dbReference>
<comment type="caution">
    <text evidence="2">The sequence shown here is derived from an EMBL/GenBank/DDBJ whole genome shotgun (WGS) entry which is preliminary data.</text>
</comment>
<dbReference type="OrthoDB" id="6138043at2759"/>
<proteinExistence type="predicted"/>
<evidence type="ECO:0000313" key="3">
    <source>
        <dbReference type="Proteomes" id="UP000678393"/>
    </source>
</evidence>
<dbReference type="Proteomes" id="UP000678393">
    <property type="component" value="Unassembled WGS sequence"/>
</dbReference>
<evidence type="ECO:0000313" key="2">
    <source>
        <dbReference type="EMBL" id="CAG5134850.1"/>
    </source>
</evidence>